<dbReference type="EMBL" id="JAWXYG010000002">
    <property type="protein sequence ID" value="KAK4281161.1"/>
    <property type="molecule type" value="Genomic_DNA"/>
</dbReference>
<dbReference type="PANTHER" id="PTHR33155:SF8">
    <property type="entry name" value="PROTEIN FANTASTIC FOUR 1"/>
    <property type="match status" value="1"/>
</dbReference>
<name>A0AAE1N2E5_9FABA</name>
<evidence type="ECO:0000256" key="1">
    <source>
        <dbReference type="ARBA" id="ARBA00008690"/>
    </source>
</evidence>
<protein>
    <recommendedName>
        <fullName evidence="3">FAF domain-containing protein</fullName>
    </recommendedName>
</protein>
<organism evidence="4 5">
    <name type="scientific">Acacia crassicarpa</name>
    <name type="common">northern wattle</name>
    <dbReference type="NCBI Taxonomy" id="499986"/>
    <lineage>
        <taxon>Eukaryota</taxon>
        <taxon>Viridiplantae</taxon>
        <taxon>Streptophyta</taxon>
        <taxon>Embryophyta</taxon>
        <taxon>Tracheophyta</taxon>
        <taxon>Spermatophyta</taxon>
        <taxon>Magnoliopsida</taxon>
        <taxon>eudicotyledons</taxon>
        <taxon>Gunneridae</taxon>
        <taxon>Pentapetalae</taxon>
        <taxon>rosids</taxon>
        <taxon>fabids</taxon>
        <taxon>Fabales</taxon>
        <taxon>Fabaceae</taxon>
        <taxon>Caesalpinioideae</taxon>
        <taxon>mimosoid clade</taxon>
        <taxon>Acacieae</taxon>
        <taxon>Acacia</taxon>
    </lineage>
</organism>
<dbReference type="Proteomes" id="UP001293593">
    <property type="component" value="Unassembled WGS sequence"/>
</dbReference>
<evidence type="ECO:0000259" key="3">
    <source>
        <dbReference type="Pfam" id="PF11250"/>
    </source>
</evidence>
<sequence>MSSSSLCQGFQSWMEPSQMETQIIRLKLAPPALLSLSESQEKPRNNDEISTKVDKNADIGGWSFLLSLKKTEDPQNVYVHPSEKHSSSMLTGKSMEMCTESLGCETGSDNVSENMDEFSLLSSENSTTGYSRHNSEPTRSYSVTRRIKRSNSFPPPLTSITDLGGVQVRPHREDGRLILEAVATPSVQPCFQAQRSNGRLTLTMFQTFLSDDDDEEEEQVADEEEAEEQATEEDEFVVGDQDTDDAEELEEINEIVEDEIGKRKLARPERCNESGNINKIRMTNWKLFWVAS</sequence>
<comment type="similarity">
    <text evidence="1">Belongs to the fantastic four family.</text>
</comment>
<proteinExistence type="inferred from homology"/>
<dbReference type="Pfam" id="PF11250">
    <property type="entry name" value="FAF"/>
    <property type="match status" value="1"/>
</dbReference>
<gene>
    <name evidence="4" type="ORF">QN277_012686</name>
</gene>
<feature type="domain" description="FAF" evidence="3">
    <location>
        <begin position="152"/>
        <end position="204"/>
    </location>
</feature>
<dbReference type="AlphaFoldDB" id="A0AAE1N2E5"/>
<reference evidence="4" key="1">
    <citation type="submission" date="2023-10" db="EMBL/GenBank/DDBJ databases">
        <title>Chromosome-level genome of the transformable northern wattle, Acacia crassicarpa.</title>
        <authorList>
            <person name="Massaro I."/>
            <person name="Sinha N.R."/>
            <person name="Poethig S."/>
            <person name="Leichty A.R."/>
        </authorList>
    </citation>
    <scope>NUCLEOTIDE SEQUENCE</scope>
    <source>
        <strain evidence="4">Acra3RX</strain>
        <tissue evidence="4">Leaf</tissue>
    </source>
</reference>
<keyword evidence="5" id="KW-1185">Reference proteome</keyword>
<evidence type="ECO:0000313" key="4">
    <source>
        <dbReference type="EMBL" id="KAK4281161.1"/>
    </source>
</evidence>
<feature type="region of interest" description="Disordered" evidence="2">
    <location>
        <begin position="220"/>
        <end position="246"/>
    </location>
</feature>
<dbReference type="InterPro" id="IPR021410">
    <property type="entry name" value="FAF"/>
</dbReference>
<comment type="caution">
    <text evidence="4">The sequence shown here is derived from an EMBL/GenBank/DDBJ whole genome shotgun (WGS) entry which is preliminary data.</text>
</comment>
<evidence type="ECO:0000256" key="2">
    <source>
        <dbReference type="SAM" id="MobiDB-lite"/>
    </source>
</evidence>
<dbReference type="InterPro" id="IPR046431">
    <property type="entry name" value="FAF_dom"/>
</dbReference>
<feature type="region of interest" description="Disordered" evidence="2">
    <location>
        <begin position="124"/>
        <end position="143"/>
    </location>
</feature>
<evidence type="ECO:0000313" key="5">
    <source>
        <dbReference type="Proteomes" id="UP001293593"/>
    </source>
</evidence>
<accession>A0AAE1N2E5</accession>
<dbReference type="PANTHER" id="PTHR33155">
    <property type="entry name" value="FANTASTIC FOUR-LIKE PROTEIN (DUF3049)"/>
    <property type="match status" value="1"/>
</dbReference>